<dbReference type="Gene3D" id="3.40.50.150">
    <property type="entry name" value="Vaccinia Virus protein VP39"/>
    <property type="match status" value="1"/>
</dbReference>
<dbReference type="PANTHER" id="PTHR43861">
    <property type="entry name" value="TRANS-ACONITATE 2-METHYLTRANSFERASE-RELATED"/>
    <property type="match status" value="1"/>
</dbReference>
<dbReference type="STRING" id="192903.SAMN04488513_101446"/>
<organism evidence="2 3">
    <name type="scientific">Pseudozobellia thermophila</name>
    <dbReference type="NCBI Taxonomy" id="192903"/>
    <lineage>
        <taxon>Bacteria</taxon>
        <taxon>Pseudomonadati</taxon>
        <taxon>Bacteroidota</taxon>
        <taxon>Flavobacteriia</taxon>
        <taxon>Flavobacteriales</taxon>
        <taxon>Flavobacteriaceae</taxon>
        <taxon>Pseudozobellia</taxon>
    </lineage>
</organism>
<sequence>MKLFLETRDFSVSGEEFKLLYDQELDMLVTDPQPEKLDAYYQSSSYISHTDSNETFTDKLYQGVKRFSLWTKVLLINTYAKGEKTVLDVGAGTGDFLLKARDMGWSVAGVEPNIDARLRSREKKMELLPSLDALPEKRYKVITLWHVLEHLPDLEAQIAKLKSLLDDDGVLVVAVPNFKSFDAKHYGRFWAAYDVPRHLWHFSATAVEKVFAKQGMRLVKRKPMWFDSFYVSLLSEKYRSGKSNFLKAFYVGLRSNLMALLTREFSSAIYIIKKGG</sequence>
<dbReference type="EMBL" id="FQYU01000001">
    <property type="protein sequence ID" value="SHI48926.1"/>
    <property type="molecule type" value="Genomic_DNA"/>
</dbReference>
<dbReference type="Pfam" id="PF13489">
    <property type="entry name" value="Methyltransf_23"/>
    <property type="match status" value="1"/>
</dbReference>
<dbReference type="RefSeq" id="WP_072987823.1">
    <property type="nucleotide sequence ID" value="NZ_FQYU01000001.1"/>
</dbReference>
<evidence type="ECO:0000313" key="2">
    <source>
        <dbReference type="EMBL" id="SHI48926.1"/>
    </source>
</evidence>
<protein>
    <submittedName>
        <fullName evidence="2">2-polyprenyl-3-methyl-5-hydroxy-6-metoxy-1,4-benzoquinol methylase</fullName>
    </submittedName>
</protein>
<reference evidence="3" key="1">
    <citation type="submission" date="2016-11" db="EMBL/GenBank/DDBJ databases">
        <authorList>
            <person name="Varghese N."/>
            <person name="Submissions S."/>
        </authorList>
    </citation>
    <scope>NUCLEOTIDE SEQUENCE [LARGE SCALE GENOMIC DNA]</scope>
    <source>
        <strain evidence="3">DSM 19858</strain>
    </source>
</reference>
<evidence type="ECO:0000256" key="1">
    <source>
        <dbReference type="ARBA" id="ARBA00022679"/>
    </source>
</evidence>
<dbReference type="SUPFAM" id="SSF53335">
    <property type="entry name" value="S-adenosyl-L-methionine-dependent methyltransferases"/>
    <property type="match status" value="1"/>
</dbReference>
<keyword evidence="3" id="KW-1185">Reference proteome</keyword>
<gene>
    <name evidence="2" type="ORF">SAMN04488513_101446</name>
</gene>
<dbReference type="PANTHER" id="PTHR43861:SF3">
    <property type="entry name" value="PUTATIVE (AFU_ORTHOLOGUE AFUA_2G14390)-RELATED"/>
    <property type="match status" value="1"/>
</dbReference>
<dbReference type="AlphaFoldDB" id="A0A1M6BJR3"/>
<proteinExistence type="predicted"/>
<dbReference type="GO" id="GO:0032259">
    <property type="term" value="P:methylation"/>
    <property type="evidence" value="ECO:0007669"/>
    <property type="project" value="UniProtKB-KW"/>
</dbReference>
<name>A0A1M6BJR3_9FLAO</name>
<evidence type="ECO:0000313" key="3">
    <source>
        <dbReference type="Proteomes" id="UP000184543"/>
    </source>
</evidence>
<dbReference type="OrthoDB" id="2370471at2"/>
<accession>A0A1M6BJR3</accession>
<dbReference type="CDD" id="cd02440">
    <property type="entry name" value="AdoMet_MTases"/>
    <property type="match status" value="1"/>
</dbReference>
<keyword evidence="2" id="KW-0489">Methyltransferase</keyword>
<dbReference type="Proteomes" id="UP000184543">
    <property type="component" value="Unassembled WGS sequence"/>
</dbReference>
<keyword evidence="1" id="KW-0808">Transferase</keyword>
<dbReference type="InterPro" id="IPR029063">
    <property type="entry name" value="SAM-dependent_MTases_sf"/>
</dbReference>
<dbReference type="GO" id="GO:0008168">
    <property type="term" value="F:methyltransferase activity"/>
    <property type="evidence" value="ECO:0007669"/>
    <property type="project" value="UniProtKB-KW"/>
</dbReference>